<evidence type="ECO:0000313" key="2">
    <source>
        <dbReference type="Proteomes" id="UP000006729"/>
    </source>
</evidence>
<organism evidence="1 2">
    <name type="scientific">Populus trichocarpa</name>
    <name type="common">Western balsam poplar</name>
    <name type="synonym">Populus balsamifera subsp. trichocarpa</name>
    <dbReference type="NCBI Taxonomy" id="3694"/>
    <lineage>
        <taxon>Eukaryota</taxon>
        <taxon>Viridiplantae</taxon>
        <taxon>Streptophyta</taxon>
        <taxon>Embryophyta</taxon>
        <taxon>Tracheophyta</taxon>
        <taxon>Spermatophyta</taxon>
        <taxon>Magnoliopsida</taxon>
        <taxon>eudicotyledons</taxon>
        <taxon>Gunneridae</taxon>
        <taxon>Pentapetalae</taxon>
        <taxon>rosids</taxon>
        <taxon>fabids</taxon>
        <taxon>Malpighiales</taxon>
        <taxon>Salicaceae</taxon>
        <taxon>Saliceae</taxon>
        <taxon>Populus</taxon>
    </lineage>
</organism>
<dbReference type="HOGENOM" id="CLU_2675692_0_0_1"/>
<accession>U5G9N9</accession>
<reference evidence="1 2" key="1">
    <citation type="journal article" date="2006" name="Science">
        <title>The genome of black cottonwood, Populus trichocarpa (Torr. &amp; Gray).</title>
        <authorList>
            <person name="Tuskan G.A."/>
            <person name="Difazio S."/>
            <person name="Jansson S."/>
            <person name="Bohlmann J."/>
            <person name="Grigoriev I."/>
            <person name="Hellsten U."/>
            <person name="Putnam N."/>
            <person name="Ralph S."/>
            <person name="Rombauts S."/>
            <person name="Salamov A."/>
            <person name="Schein J."/>
            <person name="Sterck L."/>
            <person name="Aerts A."/>
            <person name="Bhalerao R.R."/>
            <person name="Bhalerao R.P."/>
            <person name="Blaudez D."/>
            <person name="Boerjan W."/>
            <person name="Brun A."/>
            <person name="Brunner A."/>
            <person name="Busov V."/>
            <person name="Campbell M."/>
            <person name="Carlson J."/>
            <person name="Chalot M."/>
            <person name="Chapman J."/>
            <person name="Chen G.L."/>
            <person name="Cooper D."/>
            <person name="Coutinho P.M."/>
            <person name="Couturier J."/>
            <person name="Covert S."/>
            <person name="Cronk Q."/>
            <person name="Cunningham R."/>
            <person name="Davis J."/>
            <person name="Degroeve S."/>
            <person name="Dejardin A."/>
            <person name="Depamphilis C."/>
            <person name="Detter J."/>
            <person name="Dirks B."/>
            <person name="Dubchak I."/>
            <person name="Duplessis S."/>
            <person name="Ehlting J."/>
            <person name="Ellis B."/>
            <person name="Gendler K."/>
            <person name="Goodstein D."/>
            <person name="Gribskov M."/>
            <person name="Grimwood J."/>
            <person name="Groover A."/>
            <person name="Gunter L."/>
            <person name="Hamberger B."/>
            <person name="Heinze B."/>
            <person name="Helariutta Y."/>
            <person name="Henrissat B."/>
            <person name="Holligan D."/>
            <person name="Holt R."/>
            <person name="Huang W."/>
            <person name="Islam-Faridi N."/>
            <person name="Jones S."/>
            <person name="Jones-Rhoades M."/>
            <person name="Jorgensen R."/>
            <person name="Joshi C."/>
            <person name="Kangasjarvi J."/>
            <person name="Karlsson J."/>
            <person name="Kelleher C."/>
            <person name="Kirkpatrick R."/>
            <person name="Kirst M."/>
            <person name="Kohler A."/>
            <person name="Kalluri U."/>
            <person name="Larimer F."/>
            <person name="Leebens-Mack J."/>
            <person name="Leple J.C."/>
            <person name="Locascio P."/>
            <person name="Lou Y."/>
            <person name="Lucas S."/>
            <person name="Martin F."/>
            <person name="Montanini B."/>
            <person name="Napoli C."/>
            <person name="Nelson D.R."/>
            <person name="Nelson C."/>
            <person name="Nieminen K."/>
            <person name="Nilsson O."/>
            <person name="Pereda V."/>
            <person name="Peter G."/>
            <person name="Philippe R."/>
            <person name="Pilate G."/>
            <person name="Poliakov A."/>
            <person name="Razumovskaya J."/>
            <person name="Richardson P."/>
            <person name="Rinaldi C."/>
            <person name="Ritland K."/>
            <person name="Rouze P."/>
            <person name="Ryaboy D."/>
            <person name="Schmutz J."/>
            <person name="Schrader J."/>
            <person name="Segerman B."/>
            <person name="Shin H."/>
            <person name="Siddiqui A."/>
            <person name="Sterky F."/>
            <person name="Terry A."/>
            <person name="Tsai C.J."/>
            <person name="Uberbacher E."/>
            <person name="Unneberg P."/>
            <person name="Vahala J."/>
            <person name="Wall K."/>
            <person name="Wessler S."/>
            <person name="Yang G."/>
            <person name="Yin T."/>
            <person name="Douglas C."/>
            <person name="Marra M."/>
            <person name="Sandberg G."/>
            <person name="Van de Peer Y."/>
            <person name="Rokhsar D."/>
        </authorList>
    </citation>
    <scope>NUCLEOTIDE SEQUENCE [LARGE SCALE GENOMIC DNA]</scope>
    <source>
        <strain evidence="2">cv. Nisqually</strain>
    </source>
</reference>
<dbReference type="EMBL" id="CM009296">
    <property type="protein sequence ID" value="PNT28347.1"/>
    <property type="molecule type" value="Genomic_DNA"/>
</dbReference>
<name>U5G9N9_POPTR</name>
<sequence length="75" mass="8787">MCFAKTQVLQKLKSGNQYILLQLLLNFCLTAFKCSCSHHMSLPNLFGRCRGCCQHKIWVLRRFHVYPYPVNLVLL</sequence>
<evidence type="ECO:0000313" key="1">
    <source>
        <dbReference type="EMBL" id="PNT28347.1"/>
    </source>
</evidence>
<proteinExistence type="predicted"/>
<protein>
    <submittedName>
        <fullName evidence="1">Uncharacterized protein</fullName>
    </submittedName>
</protein>
<dbReference type="Proteomes" id="UP000006729">
    <property type="component" value="Chromosome 7"/>
</dbReference>
<gene>
    <name evidence="1" type="ORF">POPTR_007G113600</name>
</gene>
<dbReference type="AlphaFoldDB" id="U5G9N9"/>
<keyword evidence="2" id="KW-1185">Reference proteome</keyword>
<dbReference type="InParanoid" id="U5G9N9"/>